<evidence type="ECO:0000313" key="2">
    <source>
        <dbReference type="EMBL" id="UNI17419.1"/>
    </source>
</evidence>
<feature type="region of interest" description="Disordered" evidence="1">
    <location>
        <begin position="61"/>
        <end position="100"/>
    </location>
</feature>
<dbReference type="KEGG" id="ptkz:JDV02_003762"/>
<evidence type="ECO:0000313" key="3">
    <source>
        <dbReference type="Proteomes" id="UP000829364"/>
    </source>
</evidence>
<proteinExistence type="predicted"/>
<protein>
    <submittedName>
        <fullName evidence="2">Uncharacterized protein</fullName>
    </submittedName>
</protein>
<evidence type="ECO:0000256" key="1">
    <source>
        <dbReference type="SAM" id="MobiDB-lite"/>
    </source>
</evidence>
<name>A0A9Q8VA15_9HYPO</name>
<dbReference type="Proteomes" id="UP000829364">
    <property type="component" value="Chromosome 3"/>
</dbReference>
<dbReference type="GeneID" id="72065718"/>
<sequence>MSPAWPSLVQASWSALPPFNRCLPTALQHALLAHLMVSGQARGPPRLRLTAERHFRDFRTRGGRGMVSNREAKVQAATTGEGGEAGEGGGELTIDDDNHN</sequence>
<accession>A0A9Q8VA15</accession>
<organism evidence="2 3">
    <name type="scientific">Purpureocillium takamizusanense</name>
    <dbReference type="NCBI Taxonomy" id="2060973"/>
    <lineage>
        <taxon>Eukaryota</taxon>
        <taxon>Fungi</taxon>
        <taxon>Dikarya</taxon>
        <taxon>Ascomycota</taxon>
        <taxon>Pezizomycotina</taxon>
        <taxon>Sordariomycetes</taxon>
        <taxon>Hypocreomycetidae</taxon>
        <taxon>Hypocreales</taxon>
        <taxon>Ophiocordycipitaceae</taxon>
        <taxon>Purpureocillium</taxon>
    </lineage>
</organism>
<gene>
    <name evidence="2" type="ORF">JDV02_003762</name>
</gene>
<dbReference type="AlphaFoldDB" id="A0A9Q8VA15"/>
<reference evidence="2" key="1">
    <citation type="submission" date="2021-11" db="EMBL/GenBank/DDBJ databases">
        <title>Purpureocillium_takamizusanense_genome.</title>
        <authorList>
            <person name="Nguyen N.-H."/>
        </authorList>
    </citation>
    <scope>NUCLEOTIDE SEQUENCE</scope>
    <source>
        <strain evidence="2">PT3</strain>
    </source>
</reference>
<dbReference type="RefSeq" id="XP_047840900.1">
    <property type="nucleotide sequence ID" value="XM_047984925.1"/>
</dbReference>
<feature type="compositionally biased region" description="Gly residues" evidence="1">
    <location>
        <begin position="80"/>
        <end position="91"/>
    </location>
</feature>
<dbReference type="EMBL" id="CP086356">
    <property type="protein sequence ID" value="UNI17419.1"/>
    <property type="molecule type" value="Genomic_DNA"/>
</dbReference>
<keyword evidence="3" id="KW-1185">Reference proteome</keyword>